<feature type="region of interest" description="Disordered" evidence="1">
    <location>
        <begin position="158"/>
        <end position="189"/>
    </location>
</feature>
<evidence type="ECO:0000256" key="1">
    <source>
        <dbReference type="SAM" id="MobiDB-lite"/>
    </source>
</evidence>
<dbReference type="EMBL" id="JAACJM010000057">
    <property type="protein sequence ID" value="KAF5355302.1"/>
    <property type="molecule type" value="Genomic_DNA"/>
</dbReference>
<gene>
    <name evidence="3" type="ORF">D9758_005987</name>
</gene>
<proteinExistence type="predicted"/>
<comment type="caution">
    <text evidence="3">The sequence shown here is derived from an EMBL/GenBank/DDBJ whole genome shotgun (WGS) entry which is preliminary data.</text>
</comment>
<dbReference type="InterPro" id="IPR007320">
    <property type="entry name" value="PDCD2_C"/>
</dbReference>
<dbReference type="PANTHER" id="PTHR47524:SF1">
    <property type="entry name" value="20S RRNA ACCUMULATION PROTEIN 4"/>
    <property type="match status" value="1"/>
</dbReference>
<dbReference type="GO" id="GO:0030490">
    <property type="term" value="P:maturation of SSU-rRNA"/>
    <property type="evidence" value="ECO:0007669"/>
    <property type="project" value="TreeGrafter"/>
</dbReference>
<feature type="domain" description="Programmed cell death protein 2 C-terminal" evidence="2">
    <location>
        <begin position="263"/>
        <end position="423"/>
    </location>
</feature>
<dbReference type="Proteomes" id="UP000559256">
    <property type="component" value="Unassembled WGS sequence"/>
</dbReference>
<organism evidence="3 4">
    <name type="scientific">Tetrapyrgos nigripes</name>
    <dbReference type="NCBI Taxonomy" id="182062"/>
    <lineage>
        <taxon>Eukaryota</taxon>
        <taxon>Fungi</taxon>
        <taxon>Dikarya</taxon>
        <taxon>Basidiomycota</taxon>
        <taxon>Agaricomycotina</taxon>
        <taxon>Agaricomycetes</taxon>
        <taxon>Agaricomycetidae</taxon>
        <taxon>Agaricales</taxon>
        <taxon>Marasmiineae</taxon>
        <taxon>Marasmiaceae</taxon>
        <taxon>Tetrapyrgos</taxon>
    </lineage>
</organism>
<dbReference type="Pfam" id="PF04194">
    <property type="entry name" value="PDCD2_C"/>
    <property type="match status" value="1"/>
</dbReference>
<evidence type="ECO:0000313" key="3">
    <source>
        <dbReference type="EMBL" id="KAF5355302.1"/>
    </source>
</evidence>
<protein>
    <recommendedName>
        <fullName evidence="2">Programmed cell death protein 2 C-terminal domain-containing protein</fullName>
    </recommendedName>
</protein>
<keyword evidence="4" id="KW-1185">Reference proteome</keyword>
<dbReference type="OrthoDB" id="443682at2759"/>
<evidence type="ECO:0000259" key="2">
    <source>
        <dbReference type="Pfam" id="PF04194"/>
    </source>
</evidence>
<dbReference type="AlphaFoldDB" id="A0A8H5G090"/>
<sequence>MPPQDDWSDSDDDAVSEMETSVLLGIPDGVIEATSDLDDAAVSRIGGYPAFLPSKEPPFPSSQCKVCSDPMELLVQLWCPFEDSPMDRALYIWGCSNSTCQRKDGSVRAWRGLRYNEKYAAKLEVKLAKKREREAKVTTTTNPFSIKSFQAPSNPFGLGTQIFGDAPEPKSEDTSAENVSDSESEASEQSLLTAMASTTLSDSIWRNGPSYPALYLSTTSEYIPPPPKAKVPTKDQVMDSAQDSGSGDMSWVSEAYENSLDVDNVFDRFSKRVGYEGEQCVRYDLKGIPLPFASDAVFDALFPAPAAPPLPVTKPDFKVVQTPKRSYAPSASVVPECRVCRGKRVFECQLMPNLINVLRDDKETKMTEEERKKAVEKALKGGSGKEMTWGTCMVFSCEKDCRLGDDGVETKDVWREEHVVVQWDV</sequence>
<name>A0A8H5G090_9AGAR</name>
<reference evidence="3 4" key="1">
    <citation type="journal article" date="2020" name="ISME J.">
        <title>Uncovering the hidden diversity of litter-decomposition mechanisms in mushroom-forming fungi.</title>
        <authorList>
            <person name="Floudas D."/>
            <person name="Bentzer J."/>
            <person name="Ahren D."/>
            <person name="Johansson T."/>
            <person name="Persson P."/>
            <person name="Tunlid A."/>
        </authorList>
    </citation>
    <scope>NUCLEOTIDE SEQUENCE [LARGE SCALE GENOMIC DNA]</scope>
    <source>
        <strain evidence="3 4">CBS 291.85</strain>
    </source>
</reference>
<evidence type="ECO:0000313" key="4">
    <source>
        <dbReference type="Proteomes" id="UP000559256"/>
    </source>
</evidence>
<dbReference type="GO" id="GO:0005737">
    <property type="term" value="C:cytoplasm"/>
    <property type="evidence" value="ECO:0007669"/>
    <property type="project" value="InterPro"/>
</dbReference>
<accession>A0A8H5G090</accession>
<dbReference type="PANTHER" id="PTHR47524">
    <property type="entry name" value="20S RRNA ACCUMULATION PROTEIN 4"/>
    <property type="match status" value="1"/>
</dbReference>